<protein>
    <recommendedName>
        <fullName evidence="3">Secreted protein</fullName>
    </recommendedName>
</protein>
<accession>A0ABT5XBU5</accession>
<reference evidence="1 2" key="1">
    <citation type="submission" date="2023-03" db="EMBL/GenBank/DDBJ databases">
        <title>Whole genome sequencing of Methanotrichaceae archaeon M04Ac.</title>
        <authorList>
            <person name="Khomyakova M.A."/>
            <person name="Merkel A.Y."/>
            <person name="Slobodkin A.I."/>
        </authorList>
    </citation>
    <scope>NUCLEOTIDE SEQUENCE [LARGE SCALE GENOMIC DNA]</scope>
    <source>
        <strain evidence="1 2">M04Ac</strain>
    </source>
</reference>
<dbReference type="EMBL" id="JARFPL010000002">
    <property type="protein sequence ID" value="MDF0592185.1"/>
    <property type="molecule type" value="Genomic_DNA"/>
</dbReference>
<comment type="caution">
    <text evidence="1">The sequence shown here is derived from an EMBL/GenBank/DDBJ whole genome shotgun (WGS) entry which is preliminary data.</text>
</comment>
<keyword evidence="2" id="KW-1185">Reference proteome</keyword>
<dbReference type="Proteomes" id="UP001215956">
    <property type="component" value="Unassembled WGS sequence"/>
</dbReference>
<evidence type="ECO:0000313" key="1">
    <source>
        <dbReference type="EMBL" id="MDF0592185.1"/>
    </source>
</evidence>
<proteinExistence type="predicted"/>
<evidence type="ECO:0008006" key="3">
    <source>
        <dbReference type="Google" id="ProtNLM"/>
    </source>
</evidence>
<sequence length="78" mass="8468">MLWSWWSWLTVTASALKGLDVVVVVVVVADGDGVGPDPREGVADGLVEGVCYYDLPRTVLDPEAGVAQPSYLQNDHRR</sequence>
<name>A0ABT5XBU5_9EURY</name>
<gene>
    <name evidence="1" type="ORF">P0O24_01105</name>
</gene>
<organism evidence="1 2">
    <name type="scientific">Candidatus Methanocrinis alkalitolerans</name>
    <dbReference type="NCBI Taxonomy" id="3033395"/>
    <lineage>
        <taxon>Archaea</taxon>
        <taxon>Methanobacteriati</taxon>
        <taxon>Methanobacteriota</taxon>
        <taxon>Stenosarchaea group</taxon>
        <taxon>Methanomicrobia</taxon>
        <taxon>Methanotrichales</taxon>
        <taxon>Methanotrichaceae</taxon>
        <taxon>Methanocrinis</taxon>
    </lineage>
</organism>
<evidence type="ECO:0000313" key="2">
    <source>
        <dbReference type="Proteomes" id="UP001215956"/>
    </source>
</evidence>